<feature type="domain" description="Response regulatory" evidence="6">
    <location>
        <begin position="6"/>
        <end position="122"/>
    </location>
</feature>
<keyword evidence="4" id="KW-0804">Transcription</keyword>
<dbReference type="InterPro" id="IPR016032">
    <property type="entry name" value="Sig_transdc_resp-reg_C-effctor"/>
</dbReference>
<dbReference type="InterPro" id="IPR058245">
    <property type="entry name" value="NreC/VraR/RcsB-like_REC"/>
</dbReference>
<accession>A0A3B0VUV8</accession>
<dbReference type="PANTHER" id="PTHR43214">
    <property type="entry name" value="TWO-COMPONENT RESPONSE REGULATOR"/>
    <property type="match status" value="1"/>
</dbReference>
<dbReference type="SUPFAM" id="SSF46894">
    <property type="entry name" value="C-terminal effector domain of the bipartite response regulators"/>
    <property type="match status" value="1"/>
</dbReference>
<protein>
    <submittedName>
        <fullName evidence="7">Two-component transcriptional response regulator, LuxR family</fullName>
    </submittedName>
</protein>
<dbReference type="SMART" id="SM00448">
    <property type="entry name" value="REC"/>
    <property type="match status" value="1"/>
</dbReference>
<evidence type="ECO:0000256" key="4">
    <source>
        <dbReference type="ARBA" id="ARBA00023163"/>
    </source>
</evidence>
<dbReference type="CDD" id="cd17535">
    <property type="entry name" value="REC_NarL-like"/>
    <property type="match status" value="1"/>
</dbReference>
<dbReference type="Pfam" id="PF00196">
    <property type="entry name" value="GerE"/>
    <property type="match status" value="1"/>
</dbReference>
<dbReference type="EMBL" id="UOFB01000198">
    <property type="protein sequence ID" value="VAW47425.1"/>
    <property type="molecule type" value="Genomic_DNA"/>
</dbReference>
<dbReference type="GO" id="GO:0000160">
    <property type="term" value="P:phosphorelay signal transduction system"/>
    <property type="evidence" value="ECO:0007669"/>
    <property type="project" value="InterPro"/>
</dbReference>
<feature type="domain" description="HTH luxR-type" evidence="5">
    <location>
        <begin position="140"/>
        <end position="205"/>
    </location>
</feature>
<dbReference type="PANTHER" id="PTHR43214:SF41">
    <property type="entry name" value="NITRATE_NITRITE RESPONSE REGULATOR PROTEIN NARP"/>
    <property type="match status" value="1"/>
</dbReference>
<dbReference type="AlphaFoldDB" id="A0A3B0VUV8"/>
<dbReference type="PROSITE" id="PS00622">
    <property type="entry name" value="HTH_LUXR_1"/>
    <property type="match status" value="1"/>
</dbReference>
<dbReference type="PRINTS" id="PR00038">
    <property type="entry name" value="HTHLUXR"/>
</dbReference>
<evidence type="ECO:0000259" key="5">
    <source>
        <dbReference type="PROSITE" id="PS50043"/>
    </source>
</evidence>
<reference evidence="7" key="1">
    <citation type="submission" date="2018-06" db="EMBL/GenBank/DDBJ databases">
        <authorList>
            <person name="Zhirakovskaya E."/>
        </authorList>
    </citation>
    <scope>NUCLEOTIDE SEQUENCE</scope>
</reference>
<dbReference type="PROSITE" id="PS50110">
    <property type="entry name" value="RESPONSE_REGULATORY"/>
    <property type="match status" value="1"/>
</dbReference>
<dbReference type="CDD" id="cd06170">
    <property type="entry name" value="LuxR_C_like"/>
    <property type="match status" value="1"/>
</dbReference>
<keyword evidence="1" id="KW-0597">Phosphoprotein</keyword>
<dbReference type="InterPro" id="IPR011006">
    <property type="entry name" value="CheY-like_superfamily"/>
</dbReference>
<dbReference type="GO" id="GO:0006355">
    <property type="term" value="P:regulation of DNA-templated transcription"/>
    <property type="evidence" value="ECO:0007669"/>
    <property type="project" value="InterPro"/>
</dbReference>
<dbReference type="GO" id="GO:0003677">
    <property type="term" value="F:DNA binding"/>
    <property type="evidence" value="ECO:0007669"/>
    <property type="project" value="UniProtKB-KW"/>
</dbReference>
<evidence type="ECO:0000313" key="7">
    <source>
        <dbReference type="EMBL" id="VAW47425.1"/>
    </source>
</evidence>
<evidence type="ECO:0000256" key="1">
    <source>
        <dbReference type="ARBA" id="ARBA00022553"/>
    </source>
</evidence>
<dbReference type="Gene3D" id="3.40.50.2300">
    <property type="match status" value="1"/>
</dbReference>
<organism evidence="7">
    <name type="scientific">hydrothermal vent metagenome</name>
    <dbReference type="NCBI Taxonomy" id="652676"/>
    <lineage>
        <taxon>unclassified sequences</taxon>
        <taxon>metagenomes</taxon>
        <taxon>ecological metagenomes</taxon>
    </lineage>
</organism>
<sequence length="215" mass="23665">MSEKISILLAEDHALVRAGFKSIIDAEDGFDVVGEAEDGLECLELVRAKSPQVVLLDLSMPKLSGLNAISHIKKRYKETKVIVLTAAETTNVWNEVLDLGVAGIAMKSISPKELIKGIYSVMAGELFIHSEIQPILEEAAGLNNKRLSVREKQVVKLVAEGYKTKEIAEMLEISDRTVSKHRENLMTKMGATSTAELTNYANETGLTKVRLEEIE</sequence>
<gene>
    <name evidence="7" type="ORF">MNBD_GAMMA04-1991</name>
</gene>
<name>A0A3B0VUV8_9ZZZZ</name>
<keyword evidence="3" id="KW-0238">DNA-binding</keyword>
<proteinExistence type="predicted"/>
<dbReference type="SUPFAM" id="SSF52172">
    <property type="entry name" value="CheY-like"/>
    <property type="match status" value="1"/>
</dbReference>
<evidence type="ECO:0000256" key="2">
    <source>
        <dbReference type="ARBA" id="ARBA00023015"/>
    </source>
</evidence>
<dbReference type="PROSITE" id="PS50043">
    <property type="entry name" value="HTH_LUXR_2"/>
    <property type="match status" value="1"/>
</dbReference>
<dbReference type="Pfam" id="PF00072">
    <property type="entry name" value="Response_reg"/>
    <property type="match status" value="1"/>
</dbReference>
<dbReference type="InterPro" id="IPR001789">
    <property type="entry name" value="Sig_transdc_resp-reg_receiver"/>
</dbReference>
<dbReference type="SMART" id="SM00421">
    <property type="entry name" value="HTH_LUXR"/>
    <property type="match status" value="1"/>
</dbReference>
<dbReference type="InterPro" id="IPR039420">
    <property type="entry name" value="WalR-like"/>
</dbReference>
<dbReference type="InterPro" id="IPR000792">
    <property type="entry name" value="Tscrpt_reg_LuxR_C"/>
</dbReference>
<keyword evidence="2" id="KW-0805">Transcription regulation</keyword>
<evidence type="ECO:0000259" key="6">
    <source>
        <dbReference type="PROSITE" id="PS50110"/>
    </source>
</evidence>
<evidence type="ECO:0000256" key="3">
    <source>
        <dbReference type="ARBA" id="ARBA00023125"/>
    </source>
</evidence>